<dbReference type="EMBL" id="PJRP01000002">
    <property type="protein sequence ID" value="PLQ01309.1"/>
    <property type="molecule type" value="Genomic_DNA"/>
</dbReference>
<dbReference type="InterPro" id="IPR011723">
    <property type="entry name" value="Znf/thioredoxin_put"/>
</dbReference>
<gene>
    <name evidence="3" type="ORF">CYJ10_06385</name>
</gene>
<feature type="region of interest" description="Disordered" evidence="1">
    <location>
        <begin position="180"/>
        <end position="247"/>
    </location>
</feature>
<sequence>MAAAKLVTRCPACRTAFRLVADQLRLRQGLVRCGQCDTVFDAREHLIEVPAPAATSATATAPAVTMAAALAHAEQTQATTRAREDDTPFHPGFDPGYEVPALDSPTTMMSEPSPDEAAPAQDTTAAATAANIAGDDRTEAAVEPAVHAEAAETVAGAGAASTEIAVEPDAARAISPDTTETTAFGTHAPEADEEPVSEALTPAPSATAPKAAAETPLTEPPAPWPMLNHSAFDDEPVPAQPPVPAPHSSLDPAAAFAPPNPSGMPPYGAYSARATWPPLRPADAPSTRPMPEAAAAVPDVPDVPETAETGLSQASEATPDDARAEVADAVSADELPDLSSGTSINELPTPEPFPQADPVPSASGFLRVADPADPEADAWAAQAKDVIEHDLGVTLRDGTPDAVARETTTRHWLNQHGASATSASTTSASPASGPVFAPDFLRHTREREQARAPSAKVSVPGGRRTWLRAAAVVLGLGILVQGVYLTRSQIAGSMPVLRPVLEAACAPFGCEVPPWRDLDALRIDSSQLQKQDEASDVYLLAVALRNQGRATTALPAIELVMTDLQDQLLLRRVLLPGEYLEPAQRGFAATGLRAGSELPVRVRFRTQQAAANYRVLIFYP</sequence>
<organism evidence="3 4">
    <name type="scientific">Cupriavidus pauculus</name>
    <dbReference type="NCBI Taxonomy" id="82633"/>
    <lineage>
        <taxon>Bacteria</taxon>
        <taxon>Pseudomonadati</taxon>
        <taxon>Pseudomonadota</taxon>
        <taxon>Betaproteobacteria</taxon>
        <taxon>Burkholderiales</taxon>
        <taxon>Burkholderiaceae</taxon>
        <taxon>Cupriavidus</taxon>
    </lineage>
</organism>
<feature type="domain" description="Zinc finger/thioredoxin putative" evidence="2">
    <location>
        <begin position="6"/>
        <end position="42"/>
    </location>
</feature>
<dbReference type="RefSeq" id="WP_101680668.1">
    <property type="nucleotide sequence ID" value="NZ_PJRP01000002.1"/>
</dbReference>
<evidence type="ECO:0000313" key="3">
    <source>
        <dbReference type="EMBL" id="PLQ01309.1"/>
    </source>
</evidence>
<proteinExistence type="predicted"/>
<feature type="compositionally biased region" description="Low complexity" evidence="1">
    <location>
        <begin position="198"/>
        <end position="217"/>
    </location>
</feature>
<reference evidence="3 4" key="1">
    <citation type="submission" date="2017-12" db="EMBL/GenBank/DDBJ databases">
        <title>Genome sequence of the active heterotrophic nitrifier-denitrifier, Cupriavidus pauculus UM1.</title>
        <authorList>
            <person name="Putonti C."/>
            <person name="Castignetti D."/>
        </authorList>
    </citation>
    <scope>NUCLEOTIDE SEQUENCE [LARGE SCALE GENOMIC DNA]</scope>
    <source>
        <strain evidence="3 4">UM1</strain>
    </source>
</reference>
<feature type="compositionally biased region" description="Low complexity" evidence="1">
    <location>
        <begin position="117"/>
        <end position="126"/>
    </location>
</feature>
<dbReference type="Pfam" id="PF13719">
    <property type="entry name" value="Zn_ribbon_5"/>
    <property type="match status" value="1"/>
</dbReference>
<name>A0A2N5CGE7_9BURK</name>
<evidence type="ECO:0000256" key="1">
    <source>
        <dbReference type="SAM" id="MobiDB-lite"/>
    </source>
</evidence>
<dbReference type="OrthoDB" id="5294582at2"/>
<comment type="caution">
    <text evidence="3">The sequence shown here is derived from an EMBL/GenBank/DDBJ whole genome shotgun (WGS) entry which is preliminary data.</text>
</comment>
<dbReference type="Proteomes" id="UP000234341">
    <property type="component" value="Unassembled WGS sequence"/>
</dbReference>
<dbReference type="InterPro" id="IPR021834">
    <property type="entry name" value="DUF3426"/>
</dbReference>
<feature type="region of interest" description="Disordered" evidence="1">
    <location>
        <begin position="282"/>
        <end position="306"/>
    </location>
</feature>
<dbReference type="AlphaFoldDB" id="A0A2N5CGE7"/>
<evidence type="ECO:0000313" key="4">
    <source>
        <dbReference type="Proteomes" id="UP000234341"/>
    </source>
</evidence>
<feature type="compositionally biased region" description="Low complexity" evidence="1">
    <location>
        <begin position="289"/>
        <end position="306"/>
    </location>
</feature>
<feature type="region of interest" description="Disordered" evidence="1">
    <location>
        <begin position="103"/>
        <end position="126"/>
    </location>
</feature>
<dbReference type="Pfam" id="PF11906">
    <property type="entry name" value="DUF3426"/>
    <property type="match status" value="1"/>
</dbReference>
<protein>
    <recommendedName>
        <fullName evidence="2">Zinc finger/thioredoxin putative domain-containing protein</fullName>
    </recommendedName>
</protein>
<dbReference type="NCBIfam" id="TIGR02098">
    <property type="entry name" value="MJ0042_CXXC"/>
    <property type="match status" value="1"/>
</dbReference>
<evidence type="ECO:0000259" key="2">
    <source>
        <dbReference type="Pfam" id="PF13719"/>
    </source>
</evidence>
<accession>A0A2N5CGE7</accession>
<feature type="region of interest" description="Disordered" evidence="1">
    <location>
        <begin position="331"/>
        <end position="354"/>
    </location>
</feature>